<dbReference type="EMBL" id="BAAATA010000034">
    <property type="protein sequence ID" value="GAA2503897.1"/>
    <property type="molecule type" value="Genomic_DNA"/>
</dbReference>
<reference evidence="2 3" key="1">
    <citation type="journal article" date="2019" name="Int. J. Syst. Evol. Microbiol.">
        <title>The Global Catalogue of Microorganisms (GCM) 10K type strain sequencing project: providing services to taxonomists for standard genome sequencing and annotation.</title>
        <authorList>
            <consortium name="The Broad Institute Genomics Platform"/>
            <consortium name="The Broad Institute Genome Sequencing Center for Infectious Disease"/>
            <person name="Wu L."/>
            <person name="Ma J."/>
        </authorList>
    </citation>
    <scope>NUCLEOTIDE SEQUENCE [LARGE SCALE GENOMIC DNA]</scope>
    <source>
        <strain evidence="2 3">JCM 6307</strain>
    </source>
</reference>
<sequence length="134" mass="14332">MITELAVERVEFTCGHCWTRWSADYDVQHYQDDRGADWEYFSRDGVPVASPYTPEGAPACPLCGRHWVGRLQARRPVPVPGGDGRAPRSPVTDAAGHRPERRTAPLLGAVAHEQPGSTAGPAAAPAAGPSPARP</sequence>
<organism evidence="2 3">
    <name type="scientific">Streptomyces thermolineatus</name>
    <dbReference type="NCBI Taxonomy" id="44033"/>
    <lineage>
        <taxon>Bacteria</taxon>
        <taxon>Bacillati</taxon>
        <taxon>Actinomycetota</taxon>
        <taxon>Actinomycetes</taxon>
        <taxon>Kitasatosporales</taxon>
        <taxon>Streptomycetaceae</taxon>
        <taxon>Streptomyces</taxon>
    </lineage>
</organism>
<feature type="region of interest" description="Disordered" evidence="1">
    <location>
        <begin position="74"/>
        <end position="134"/>
    </location>
</feature>
<dbReference type="RefSeq" id="WP_344385131.1">
    <property type="nucleotide sequence ID" value="NZ_BAAATA010000034.1"/>
</dbReference>
<dbReference type="Proteomes" id="UP001501358">
    <property type="component" value="Unassembled WGS sequence"/>
</dbReference>
<protein>
    <submittedName>
        <fullName evidence="2">Uncharacterized protein</fullName>
    </submittedName>
</protein>
<proteinExistence type="predicted"/>
<name>A0ABN3MMS1_9ACTN</name>
<evidence type="ECO:0000313" key="3">
    <source>
        <dbReference type="Proteomes" id="UP001501358"/>
    </source>
</evidence>
<evidence type="ECO:0000313" key="2">
    <source>
        <dbReference type="EMBL" id="GAA2503897.1"/>
    </source>
</evidence>
<accession>A0ABN3MMS1</accession>
<comment type="caution">
    <text evidence="2">The sequence shown here is derived from an EMBL/GenBank/DDBJ whole genome shotgun (WGS) entry which is preliminary data.</text>
</comment>
<evidence type="ECO:0000256" key="1">
    <source>
        <dbReference type="SAM" id="MobiDB-lite"/>
    </source>
</evidence>
<feature type="compositionally biased region" description="Low complexity" evidence="1">
    <location>
        <begin position="115"/>
        <end position="134"/>
    </location>
</feature>
<gene>
    <name evidence="2" type="ORF">GCM10010406_45620</name>
</gene>
<keyword evidence="3" id="KW-1185">Reference proteome</keyword>